<feature type="compositionally biased region" description="Basic and acidic residues" evidence="1">
    <location>
        <begin position="51"/>
        <end position="61"/>
    </location>
</feature>
<accession>A0A1L5PEH8</accession>
<gene>
    <name evidence="2" type="ORF">AM571_PC00874</name>
</gene>
<feature type="region of interest" description="Disordered" evidence="1">
    <location>
        <begin position="46"/>
        <end position="67"/>
    </location>
</feature>
<keyword evidence="2" id="KW-0614">Plasmid</keyword>
<organism evidence="2 3">
    <name type="scientific">Rhizobium etli 8C-3</name>
    <dbReference type="NCBI Taxonomy" id="538025"/>
    <lineage>
        <taxon>Bacteria</taxon>
        <taxon>Pseudomonadati</taxon>
        <taxon>Pseudomonadota</taxon>
        <taxon>Alphaproteobacteria</taxon>
        <taxon>Hyphomicrobiales</taxon>
        <taxon>Rhizobiaceae</taxon>
        <taxon>Rhizobium/Agrobacterium group</taxon>
        <taxon>Rhizobium</taxon>
    </lineage>
</organism>
<sequence>MLRYLDNETQMPQVYSCIRSANFYPLKKASPEQLLARRSFLLALAQQTGNREQDKEPEEQGKPGGIQQRRFLHLALRFRMREG</sequence>
<dbReference type="Proteomes" id="UP000185109">
    <property type="component" value="Plasmid pRsp8C3c"/>
</dbReference>
<dbReference type="AlphaFoldDB" id="A0A1L5PEH8"/>
<proteinExistence type="predicted"/>
<evidence type="ECO:0000313" key="3">
    <source>
        <dbReference type="Proteomes" id="UP000185109"/>
    </source>
</evidence>
<evidence type="ECO:0000256" key="1">
    <source>
        <dbReference type="SAM" id="MobiDB-lite"/>
    </source>
</evidence>
<dbReference type="EMBL" id="CP017244">
    <property type="protein sequence ID" value="APO78611.1"/>
    <property type="molecule type" value="Genomic_DNA"/>
</dbReference>
<name>A0A1L5PEH8_RHIET</name>
<protein>
    <submittedName>
        <fullName evidence="2">Uncharacterized protein</fullName>
    </submittedName>
</protein>
<evidence type="ECO:0000313" key="2">
    <source>
        <dbReference type="EMBL" id="APO78611.1"/>
    </source>
</evidence>
<geneLocation type="plasmid" evidence="3">
    <name>prsp8c3c</name>
</geneLocation>
<reference evidence="2 3" key="1">
    <citation type="submission" date="2016-09" db="EMBL/GenBank/DDBJ databases">
        <title>The complete genome sequences of Rhizobium gallicum, symbiovars gallicum and phaseoli, symbionts associated to common bean (Phaseolus vulgaris).</title>
        <authorList>
            <person name="Bustos P."/>
            <person name="Santamaria R.I."/>
            <person name="Perez-Carrascal O.M."/>
            <person name="Juarez S."/>
            <person name="Lozano L."/>
            <person name="Martinez-Flores I."/>
            <person name="Martinez-Romero E."/>
            <person name="Cevallos M."/>
            <person name="Romero D."/>
            <person name="Davila G."/>
            <person name="Gonzalez V."/>
        </authorList>
    </citation>
    <scope>NUCLEOTIDE SEQUENCE [LARGE SCALE GENOMIC DNA]</scope>
    <source>
        <strain evidence="2 3">8C-3</strain>
        <plasmid evidence="3">Plasmid prsp8c3c</plasmid>
    </source>
</reference>